<keyword evidence="2" id="KW-0413">Isomerase</keyword>
<dbReference type="NCBIfam" id="TIGR01409">
    <property type="entry name" value="TAT_signal_seq"/>
    <property type="match status" value="1"/>
</dbReference>
<dbReference type="SUPFAM" id="SSF51658">
    <property type="entry name" value="Xylose isomerase-like"/>
    <property type="match status" value="1"/>
</dbReference>
<dbReference type="InterPro" id="IPR019546">
    <property type="entry name" value="TAT_signal_bac_arc"/>
</dbReference>
<dbReference type="OrthoDB" id="9798407at2"/>
<dbReference type="InterPro" id="IPR013022">
    <property type="entry name" value="Xyl_isomerase-like_TIM-brl"/>
</dbReference>
<evidence type="ECO:0000313" key="2">
    <source>
        <dbReference type="EMBL" id="TKC00483.1"/>
    </source>
</evidence>
<dbReference type="InterPro" id="IPR036237">
    <property type="entry name" value="Xyl_isomerase-like_sf"/>
</dbReference>
<reference evidence="2 3" key="1">
    <citation type="submission" date="2019-04" db="EMBL/GenBank/DDBJ databases">
        <title>Pedobacter sp. AR-3-17 sp. nov., isolated from Arctic soil.</title>
        <authorList>
            <person name="Dahal R.H."/>
            <person name="Kim D.-U."/>
        </authorList>
    </citation>
    <scope>NUCLEOTIDE SEQUENCE [LARGE SCALE GENOMIC DNA]</scope>
    <source>
        <strain evidence="2 3">AR-3-17</strain>
    </source>
</reference>
<dbReference type="PANTHER" id="PTHR12110:SF41">
    <property type="entry name" value="INOSOSE DEHYDRATASE"/>
    <property type="match status" value="1"/>
</dbReference>
<dbReference type="Pfam" id="PF01261">
    <property type="entry name" value="AP_endonuc_2"/>
    <property type="match status" value="1"/>
</dbReference>
<dbReference type="InterPro" id="IPR050312">
    <property type="entry name" value="IolE/XylAMocC-like"/>
</dbReference>
<dbReference type="Proteomes" id="UP000308181">
    <property type="component" value="Unassembled WGS sequence"/>
</dbReference>
<dbReference type="RefSeq" id="WP_136824692.1">
    <property type="nucleotide sequence ID" value="NZ_SWBP01000001.1"/>
</dbReference>
<evidence type="ECO:0000313" key="3">
    <source>
        <dbReference type="Proteomes" id="UP000308181"/>
    </source>
</evidence>
<dbReference type="AlphaFoldDB" id="A0A4U1C503"/>
<dbReference type="InterPro" id="IPR006311">
    <property type="entry name" value="TAT_signal"/>
</dbReference>
<organism evidence="2 3">
    <name type="scientific">Pedobacter cryophilus</name>
    <dbReference type="NCBI Taxonomy" id="2571271"/>
    <lineage>
        <taxon>Bacteria</taxon>
        <taxon>Pseudomonadati</taxon>
        <taxon>Bacteroidota</taxon>
        <taxon>Sphingobacteriia</taxon>
        <taxon>Sphingobacteriales</taxon>
        <taxon>Sphingobacteriaceae</taxon>
        <taxon>Pedobacter</taxon>
    </lineage>
</organism>
<dbReference type="EMBL" id="SWBP01000001">
    <property type="protein sequence ID" value="TKC00483.1"/>
    <property type="molecule type" value="Genomic_DNA"/>
</dbReference>
<name>A0A4U1C503_9SPHI</name>
<dbReference type="GO" id="GO:0016853">
    <property type="term" value="F:isomerase activity"/>
    <property type="evidence" value="ECO:0007669"/>
    <property type="project" value="UniProtKB-KW"/>
</dbReference>
<dbReference type="Gene3D" id="3.20.20.150">
    <property type="entry name" value="Divalent-metal-dependent TIM barrel enzymes"/>
    <property type="match status" value="1"/>
</dbReference>
<dbReference type="PROSITE" id="PS51318">
    <property type="entry name" value="TAT"/>
    <property type="match status" value="1"/>
</dbReference>
<keyword evidence="3" id="KW-1185">Reference proteome</keyword>
<protein>
    <submittedName>
        <fullName evidence="2">Sugar phosphate isomerase/epimerase</fullName>
    </submittedName>
</protein>
<sequence>MNNSRRNFIKQTGLAAASITLLPYLGCAETAKIKKFGIQLYSLRNEITSGIEKVIGEVAKAGYNYVEGYGYSEKTGFFGLKPQAYKDLLDKNNLTTPSAHYDFGDWEKSQDDSILKSYIDAAKILDQKYIVVPYTNPDIFKDETACRAYIAKLNRASKIVKDAGLKLAYHNHDLEFFDLKGKTGFSILLEESDPELLDLELDLYWVMRAKQDPIQLFKDHPGRFTMWHVKDMSKTNNLKNTEVGNGTIDFTTIFKNAKLSGLKYPFVEQENFEIDPYQSITKSASYLSKLIK</sequence>
<comment type="caution">
    <text evidence="2">The sequence shown here is derived from an EMBL/GenBank/DDBJ whole genome shotgun (WGS) entry which is preliminary data.</text>
</comment>
<dbReference type="PANTHER" id="PTHR12110">
    <property type="entry name" value="HYDROXYPYRUVATE ISOMERASE"/>
    <property type="match status" value="1"/>
</dbReference>
<accession>A0A4U1C503</accession>
<feature type="domain" description="Xylose isomerase-like TIM barrel" evidence="1">
    <location>
        <begin position="57"/>
        <end position="265"/>
    </location>
</feature>
<proteinExistence type="predicted"/>
<evidence type="ECO:0000259" key="1">
    <source>
        <dbReference type="Pfam" id="PF01261"/>
    </source>
</evidence>
<gene>
    <name evidence="2" type="ORF">FA046_02035</name>
</gene>